<dbReference type="SUPFAM" id="SSF47565">
    <property type="entry name" value="Insect pheromone/odorant-binding proteins"/>
    <property type="match status" value="1"/>
</dbReference>
<dbReference type="GO" id="GO:0005576">
    <property type="term" value="C:extracellular region"/>
    <property type="evidence" value="ECO:0007669"/>
    <property type="project" value="TreeGrafter"/>
</dbReference>
<dbReference type="InterPro" id="IPR036728">
    <property type="entry name" value="PBP_GOBP_sf"/>
</dbReference>
<dbReference type="PANTHER" id="PTHR21364:SF1">
    <property type="entry name" value="GENERAL ODORANT-BINDING PROTEIN LUSH"/>
    <property type="match status" value="1"/>
</dbReference>
<accession>A0AAJ7EDK2</accession>
<proteinExistence type="predicted"/>
<dbReference type="RefSeq" id="XP_013173037.1">
    <property type="nucleotide sequence ID" value="XM_013317583.1"/>
</dbReference>
<dbReference type="GO" id="GO:0005549">
    <property type="term" value="F:odorant binding"/>
    <property type="evidence" value="ECO:0007669"/>
    <property type="project" value="InterPro"/>
</dbReference>
<reference evidence="1" key="1">
    <citation type="submission" date="2025-08" db="UniProtKB">
        <authorList>
            <consortium name="RefSeq"/>
        </authorList>
    </citation>
    <scope>IDENTIFICATION</scope>
</reference>
<sequence>MTREQLKKTLTVMKNQCMPKHRVTNEKVGKIEQGVFIAEHNVMCYIACVYKLTQVVKNDRLNKESITKQIDILYPQELKESVKRNVADCVEVQYKYDDPCEGIFYSTKCLYEADPPNFIFP</sequence>
<dbReference type="SMART" id="SM00708">
    <property type="entry name" value="PhBP"/>
    <property type="match status" value="1"/>
</dbReference>
<organism evidence="1">
    <name type="scientific">Papilio xuthus</name>
    <name type="common">Asian swallowtail butterfly</name>
    <dbReference type="NCBI Taxonomy" id="66420"/>
    <lineage>
        <taxon>Eukaryota</taxon>
        <taxon>Metazoa</taxon>
        <taxon>Ecdysozoa</taxon>
        <taxon>Arthropoda</taxon>
        <taxon>Hexapoda</taxon>
        <taxon>Insecta</taxon>
        <taxon>Pterygota</taxon>
        <taxon>Neoptera</taxon>
        <taxon>Endopterygota</taxon>
        <taxon>Lepidoptera</taxon>
        <taxon>Glossata</taxon>
        <taxon>Ditrysia</taxon>
        <taxon>Papilionoidea</taxon>
        <taxon>Papilionidae</taxon>
        <taxon>Papilioninae</taxon>
        <taxon>Papilio</taxon>
    </lineage>
</organism>
<protein>
    <submittedName>
        <fullName evidence="1">General odorant-binding protein 72-like</fullName>
    </submittedName>
</protein>
<dbReference type="GO" id="GO:0035275">
    <property type="term" value="F:dibutyl phthalate binding"/>
    <property type="evidence" value="ECO:0007669"/>
    <property type="project" value="TreeGrafter"/>
</dbReference>
<gene>
    <name evidence="1" type="primary">LOC106121777</name>
</gene>
<dbReference type="AlphaFoldDB" id="A0AAJ7EDK2"/>
<dbReference type="Gene3D" id="1.10.238.20">
    <property type="entry name" value="Pheromone/general odorant binding protein domain"/>
    <property type="match status" value="1"/>
</dbReference>
<dbReference type="KEGG" id="pxu:106121777"/>
<dbReference type="PANTHER" id="PTHR21364">
    <property type="entry name" value="GENERAL ODORANT-BINDING PROTEIN 19A"/>
    <property type="match status" value="1"/>
</dbReference>
<dbReference type="Pfam" id="PF01395">
    <property type="entry name" value="PBP_GOBP"/>
    <property type="match status" value="1"/>
</dbReference>
<dbReference type="GO" id="GO:0007608">
    <property type="term" value="P:sensory perception of smell"/>
    <property type="evidence" value="ECO:0007669"/>
    <property type="project" value="TreeGrafter"/>
</dbReference>
<name>A0AAJ7EDK2_PAPXU</name>
<dbReference type="Proteomes" id="UP000694872">
    <property type="component" value="Unplaced"/>
</dbReference>
<dbReference type="InterPro" id="IPR006170">
    <property type="entry name" value="PBP/GOBP"/>
</dbReference>
<dbReference type="GeneID" id="106121777"/>
<dbReference type="CDD" id="cd23992">
    <property type="entry name" value="PBP_GOBP"/>
    <property type="match status" value="1"/>
</dbReference>
<dbReference type="GO" id="GO:0042048">
    <property type="term" value="P:olfactory behavior"/>
    <property type="evidence" value="ECO:0007669"/>
    <property type="project" value="TreeGrafter"/>
</dbReference>
<evidence type="ECO:0000313" key="1">
    <source>
        <dbReference type="RefSeq" id="XP_013173037.1"/>
    </source>
</evidence>